<accession>A0A158P8P3</accession>
<dbReference type="Proteomes" id="UP000035642">
    <property type="component" value="Unassembled WGS sequence"/>
</dbReference>
<protein>
    <submittedName>
        <fullName evidence="3">DUF676 domain-containing protein</fullName>
    </submittedName>
</protein>
<dbReference type="AlphaFoldDB" id="A0A158P8P3"/>
<feature type="domain" description="DUF676" evidence="1">
    <location>
        <begin position="250"/>
        <end position="421"/>
    </location>
</feature>
<evidence type="ECO:0000313" key="2">
    <source>
        <dbReference type="Proteomes" id="UP000035642"/>
    </source>
</evidence>
<dbReference type="STRING" id="6313.A0A158P8P3"/>
<dbReference type="InterPro" id="IPR029058">
    <property type="entry name" value="AB_hydrolase_fold"/>
</dbReference>
<reference evidence="3" key="2">
    <citation type="submission" date="2016-04" db="UniProtKB">
        <authorList>
            <consortium name="WormBaseParasite"/>
        </authorList>
    </citation>
    <scope>IDENTIFICATION</scope>
</reference>
<name>A0A158P8P3_ANGCA</name>
<keyword evidence="2" id="KW-1185">Reference proteome</keyword>
<dbReference type="PANTHER" id="PTHR12482:SF5">
    <property type="entry name" value="DUF676 DOMAIN-CONTAINING PROTEIN"/>
    <property type="match status" value="1"/>
</dbReference>
<evidence type="ECO:0000259" key="1">
    <source>
        <dbReference type="Pfam" id="PF05057"/>
    </source>
</evidence>
<dbReference type="SUPFAM" id="SSF53474">
    <property type="entry name" value="alpha/beta-Hydrolases"/>
    <property type="match status" value="1"/>
</dbReference>
<dbReference type="Gene3D" id="3.40.50.1820">
    <property type="entry name" value="alpha/beta hydrolase"/>
    <property type="match status" value="1"/>
</dbReference>
<reference evidence="2" key="1">
    <citation type="submission" date="2012-09" db="EMBL/GenBank/DDBJ databases">
        <authorList>
            <person name="Martin A.A."/>
        </authorList>
    </citation>
    <scope>NUCLEOTIDE SEQUENCE</scope>
</reference>
<evidence type="ECO:0000313" key="3">
    <source>
        <dbReference type="WBParaSite" id="ACAC_0000728901-mRNA-1"/>
    </source>
</evidence>
<dbReference type="PANTHER" id="PTHR12482">
    <property type="entry name" value="LIPASE ROG1-RELATED-RELATED"/>
    <property type="match status" value="1"/>
</dbReference>
<sequence length="479" mass="54524">MRRPLECKISILEEFRVLKTDVLLTTYFMSELFFQIRLIPKTTSYFTSVDIHCADFTSTNGNSFILSSSVVHGSGVSKTVEVTYIDETLTLGESMDRHRPPNFDLFELESRRTIEISLCPARLTAASRQLFFDHSAYAALTLSVYASLVSVLPRRKRLSPDEVEFCNSSQNFSLIFIVRVLNLFLRFSSNSFQMISIILKSKYLEKLPRFPIFCADLDNCISNWCEYKLLKRLPVFHSPFKMPLFSGTCDDLSSYRNIFRVVSGCATGFCYLLSEANHAKTWSDIDDLAQNLLSEVQSYIARLSEPPTRISFVAHSLGGVIVRAAVCRKQAEKWLTTRLHSLLTINSPHLGLAYVGRSVNLGMQLMQWWKQSRSIQQLSLKDEVTFYESFLFRLSRQKTFGLFRRVLLVGTCGDTLVPFHSALLVPCKTAMKDPSALGITYRLAIVHSQRIENLHFTISRSTFVPFLNAQIQVLVIVNA</sequence>
<organism evidence="2 3">
    <name type="scientific">Angiostrongylus cantonensis</name>
    <name type="common">Rat lungworm</name>
    <dbReference type="NCBI Taxonomy" id="6313"/>
    <lineage>
        <taxon>Eukaryota</taxon>
        <taxon>Metazoa</taxon>
        <taxon>Ecdysozoa</taxon>
        <taxon>Nematoda</taxon>
        <taxon>Chromadorea</taxon>
        <taxon>Rhabditida</taxon>
        <taxon>Rhabditina</taxon>
        <taxon>Rhabditomorpha</taxon>
        <taxon>Strongyloidea</taxon>
        <taxon>Metastrongylidae</taxon>
        <taxon>Angiostrongylus</taxon>
    </lineage>
</organism>
<dbReference type="InterPro" id="IPR007751">
    <property type="entry name" value="DUF676_lipase-like"/>
</dbReference>
<dbReference type="InterPro" id="IPR044294">
    <property type="entry name" value="Lipase-like"/>
</dbReference>
<dbReference type="Pfam" id="PF05057">
    <property type="entry name" value="DUF676"/>
    <property type="match status" value="1"/>
</dbReference>
<proteinExistence type="predicted"/>
<dbReference type="WBParaSite" id="ACAC_0000728901-mRNA-1">
    <property type="protein sequence ID" value="ACAC_0000728901-mRNA-1"/>
    <property type="gene ID" value="ACAC_0000728901"/>
</dbReference>